<dbReference type="STRING" id="685588.A0A067TQM6"/>
<reference evidence="2" key="1">
    <citation type="journal article" date="2014" name="Proc. Natl. Acad. Sci. U.S.A.">
        <title>Extensive sampling of basidiomycete genomes demonstrates inadequacy of the white-rot/brown-rot paradigm for wood decay fungi.</title>
        <authorList>
            <person name="Riley R."/>
            <person name="Salamov A.A."/>
            <person name="Brown D.W."/>
            <person name="Nagy L.G."/>
            <person name="Floudas D."/>
            <person name="Held B.W."/>
            <person name="Levasseur A."/>
            <person name="Lombard V."/>
            <person name="Morin E."/>
            <person name="Otillar R."/>
            <person name="Lindquist E.A."/>
            <person name="Sun H."/>
            <person name="LaButti K.M."/>
            <person name="Schmutz J."/>
            <person name="Jabbour D."/>
            <person name="Luo H."/>
            <person name="Baker S.E."/>
            <person name="Pisabarro A.G."/>
            <person name="Walton J.D."/>
            <person name="Blanchette R.A."/>
            <person name="Henrissat B."/>
            <person name="Martin F."/>
            <person name="Cullen D."/>
            <person name="Hibbett D.S."/>
            <person name="Grigoriev I.V."/>
        </authorList>
    </citation>
    <scope>NUCLEOTIDE SEQUENCE [LARGE SCALE GENOMIC DNA]</scope>
    <source>
        <strain evidence="2">CBS 339.88</strain>
    </source>
</reference>
<proteinExistence type="predicted"/>
<dbReference type="OrthoDB" id="3034725at2759"/>
<dbReference type="HOGENOM" id="CLU_1102845_0_0_1"/>
<dbReference type="AlphaFoldDB" id="A0A067TQM6"/>
<accession>A0A067TQM6</accession>
<sequence>MAHAQEILDILATWQSKRFRESDITISDAAESLTTGYPLVEARPGTSSSRWIIMKKDTKKVAVLSFVGIWAWSSDLCTGNYVPSGCDAPDGLPESRIQDIPSYRCEFTYAFDTTTDPSIWDHVKTLEAHVVSQNGFNKGNKSRRNWQNSNIIGSRQRYIVAAKVFTRRTPHNTKDCGKFTVPYKIHPWLSEAMENYPDTFQIPNPDRPRYYDYSGSDSILRNLQDTNIPKFNCNDIVLMTFKMGFVIGNDNWYPEVVPIEFIQVGKLPEHVVSYTDSAVYPALDPEYSPLELGTPVSVIESKRFGNSL</sequence>
<organism evidence="1 2">
    <name type="scientific">Galerina marginata (strain CBS 339.88)</name>
    <dbReference type="NCBI Taxonomy" id="685588"/>
    <lineage>
        <taxon>Eukaryota</taxon>
        <taxon>Fungi</taxon>
        <taxon>Dikarya</taxon>
        <taxon>Basidiomycota</taxon>
        <taxon>Agaricomycotina</taxon>
        <taxon>Agaricomycetes</taxon>
        <taxon>Agaricomycetidae</taxon>
        <taxon>Agaricales</taxon>
        <taxon>Agaricineae</taxon>
        <taxon>Strophariaceae</taxon>
        <taxon>Galerina</taxon>
    </lineage>
</organism>
<name>A0A067TQM6_GALM3</name>
<keyword evidence="2" id="KW-1185">Reference proteome</keyword>
<evidence type="ECO:0000313" key="2">
    <source>
        <dbReference type="Proteomes" id="UP000027222"/>
    </source>
</evidence>
<protein>
    <submittedName>
        <fullName evidence="1">Uncharacterized protein</fullName>
    </submittedName>
</protein>
<dbReference type="Proteomes" id="UP000027222">
    <property type="component" value="Unassembled WGS sequence"/>
</dbReference>
<dbReference type="EMBL" id="KL142371">
    <property type="protein sequence ID" value="KDR81283.1"/>
    <property type="molecule type" value="Genomic_DNA"/>
</dbReference>
<evidence type="ECO:0000313" key="1">
    <source>
        <dbReference type="EMBL" id="KDR81283.1"/>
    </source>
</evidence>
<gene>
    <name evidence="1" type="ORF">GALMADRAFT_60982</name>
</gene>